<comment type="caution">
    <text evidence="1">The sequence shown here is derived from an EMBL/GenBank/DDBJ whole genome shotgun (WGS) entry which is preliminary data.</text>
</comment>
<reference evidence="1 2" key="1">
    <citation type="submission" date="2016-08" db="EMBL/GenBank/DDBJ databases">
        <title>Draft genome of the agarase producing Sphingomonas sp. MCT13.</title>
        <authorList>
            <person name="D'Andrea M.M."/>
            <person name="Rossolini G.M."/>
            <person name="Thaller M.C."/>
        </authorList>
    </citation>
    <scope>NUCLEOTIDE SEQUENCE [LARGE SCALE GENOMIC DNA]</scope>
    <source>
        <strain evidence="1 2">MCT13</strain>
    </source>
</reference>
<organism evidence="1 2">
    <name type="scientific">Sphingomonas turrisvirgatae</name>
    <dbReference type="NCBI Taxonomy" id="1888892"/>
    <lineage>
        <taxon>Bacteria</taxon>
        <taxon>Pseudomonadati</taxon>
        <taxon>Pseudomonadota</taxon>
        <taxon>Alphaproteobacteria</taxon>
        <taxon>Sphingomonadales</taxon>
        <taxon>Sphingomonadaceae</taxon>
        <taxon>Sphingomonas</taxon>
    </lineage>
</organism>
<name>A0A1E3LZU1_9SPHN</name>
<proteinExistence type="predicted"/>
<accession>A0A1E3LZU1</accession>
<gene>
    <name evidence="1" type="ORF">BFL28_10540</name>
</gene>
<evidence type="ECO:0000313" key="2">
    <source>
        <dbReference type="Proteomes" id="UP000094487"/>
    </source>
</evidence>
<keyword evidence="2" id="KW-1185">Reference proteome</keyword>
<dbReference type="AlphaFoldDB" id="A0A1E3LZU1"/>
<dbReference type="STRING" id="1888892.BFL28_10540"/>
<protein>
    <submittedName>
        <fullName evidence="1">Uncharacterized protein</fullName>
    </submittedName>
</protein>
<dbReference type="Proteomes" id="UP000094487">
    <property type="component" value="Unassembled WGS sequence"/>
</dbReference>
<dbReference type="EMBL" id="MDDS01000006">
    <property type="protein sequence ID" value="ODP39243.1"/>
    <property type="molecule type" value="Genomic_DNA"/>
</dbReference>
<evidence type="ECO:0000313" key="1">
    <source>
        <dbReference type="EMBL" id="ODP39243.1"/>
    </source>
</evidence>
<sequence>MADNAALNREMPGGSVAALTDPVAHARDDALIERWGMEIMAAWGRACRSIRDQGVHVPAGCPNAEAR</sequence>